<protein>
    <recommendedName>
        <fullName evidence="3">Serine/threonine protein phosphatase 2A regulatory subunit</fullName>
    </recommendedName>
</protein>
<dbReference type="FunFam" id="1.25.10.10:FF:000331">
    <property type="entry name" value="Phosphoprotein phosphatase, putative"/>
    <property type="match status" value="1"/>
</dbReference>
<dbReference type="GO" id="GO:0000159">
    <property type="term" value="C:protein phosphatase type 2A complex"/>
    <property type="evidence" value="ECO:0007669"/>
    <property type="project" value="InterPro"/>
</dbReference>
<dbReference type="OMA" id="LIYPEVI"/>
<dbReference type="SUPFAM" id="SSF48371">
    <property type="entry name" value="ARM repeat"/>
    <property type="match status" value="1"/>
</dbReference>
<dbReference type="OrthoDB" id="10264446at2759"/>
<dbReference type="RefSeq" id="XP_005716089.1">
    <property type="nucleotide sequence ID" value="XM_005716032.1"/>
</dbReference>
<dbReference type="Gramene" id="CDF36270">
    <property type="protein sequence ID" value="CDF36270"/>
    <property type="gene ID" value="CHC_T00004635001"/>
</dbReference>
<keyword evidence="2" id="KW-1185">Reference proteome</keyword>
<dbReference type="InterPro" id="IPR002554">
    <property type="entry name" value="PP2A_B56"/>
</dbReference>
<sequence length="546" mass="62448">MARAARFRDTQRASPLYGTLSSRPTTAHLAHQAPLVHLQPHASSLDRTLHSSTSSSCGRRWTSSDALPLTKDNLSTCDPDPFPMTLADAPPQNRLAIFLSMLKRCEQTYNFTDPQSQYSLKETKRRYLNDISEYVSSTRGVFNERTYVPFINMVSANIFRTLPVSSASVDCFEADDDEPNFDPAWAHLQFVYELLRKFVISSIKDSEAARACITVEFVTALVGLFKTEDTRERDYLKTILHRIYGKLMPLRGPIRKAIMDVFHRVVYEHERYSGTGELLEILGSIINGFAVPLKEEHKQLLRKGLLPLHVPSSMPIYHDQLLFCVTQFAVKDARFAAEIINTLLRHWPVTQSRKEVLLLTEIEALIEVNRPEYLEGVIGPLFRRVGKCIESPHFQVAERALFYWNNEYIVNVMMYYREVVMRAVIGPLQRNLESHWNANVLSLSANVQRMLCQMDGALFEKSRRMYEAERRDEGKVCAERARRWGAVYRMAQKRFREKHESESEGCSRHVNEGIKAEVNGTKALPVEGKGQKGALTSGRSRSLQIL</sequence>
<gene>
    <name evidence="1" type="ORF">CHC_T00004635001</name>
</gene>
<reference evidence="2" key="1">
    <citation type="journal article" date="2013" name="Proc. Natl. Acad. Sci. U.S.A.">
        <title>Genome structure and metabolic features in the red seaweed Chondrus crispus shed light on evolution of the Archaeplastida.</title>
        <authorList>
            <person name="Collen J."/>
            <person name="Porcel B."/>
            <person name="Carre W."/>
            <person name="Ball S.G."/>
            <person name="Chaparro C."/>
            <person name="Tonon T."/>
            <person name="Barbeyron T."/>
            <person name="Michel G."/>
            <person name="Noel B."/>
            <person name="Valentin K."/>
            <person name="Elias M."/>
            <person name="Artiguenave F."/>
            <person name="Arun A."/>
            <person name="Aury J.M."/>
            <person name="Barbosa-Neto J.F."/>
            <person name="Bothwell J.H."/>
            <person name="Bouget F.Y."/>
            <person name="Brillet L."/>
            <person name="Cabello-Hurtado F."/>
            <person name="Capella-Gutierrez S."/>
            <person name="Charrier B."/>
            <person name="Cladiere L."/>
            <person name="Cock J.M."/>
            <person name="Coelho S.M."/>
            <person name="Colleoni C."/>
            <person name="Czjzek M."/>
            <person name="Da Silva C."/>
            <person name="Delage L."/>
            <person name="Denoeud F."/>
            <person name="Deschamps P."/>
            <person name="Dittami S.M."/>
            <person name="Gabaldon T."/>
            <person name="Gachon C.M."/>
            <person name="Groisillier A."/>
            <person name="Herve C."/>
            <person name="Jabbari K."/>
            <person name="Katinka M."/>
            <person name="Kloareg B."/>
            <person name="Kowalczyk N."/>
            <person name="Labadie K."/>
            <person name="Leblanc C."/>
            <person name="Lopez P.J."/>
            <person name="McLachlan D.H."/>
            <person name="Meslet-Cladiere L."/>
            <person name="Moustafa A."/>
            <person name="Nehr Z."/>
            <person name="Nyvall Collen P."/>
            <person name="Panaud O."/>
            <person name="Partensky F."/>
            <person name="Poulain J."/>
            <person name="Rensing S.A."/>
            <person name="Rousvoal S."/>
            <person name="Samson G."/>
            <person name="Symeonidi A."/>
            <person name="Weissenbach J."/>
            <person name="Zambounis A."/>
            <person name="Wincker P."/>
            <person name="Boyen C."/>
        </authorList>
    </citation>
    <scope>NUCLEOTIDE SEQUENCE [LARGE SCALE GENOMIC DNA]</scope>
    <source>
        <strain evidence="2">cv. Stackhouse</strain>
    </source>
</reference>
<dbReference type="InterPro" id="IPR011989">
    <property type="entry name" value="ARM-like"/>
</dbReference>
<evidence type="ECO:0000313" key="2">
    <source>
        <dbReference type="Proteomes" id="UP000012073"/>
    </source>
</evidence>
<dbReference type="GO" id="GO:0007165">
    <property type="term" value="P:signal transduction"/>
    <property type="evidence" value="ECO:0007669"/>
    <property type="project" value="InterPro"/>
</dbReference>
<dbReference type="STRING" id="2769.R7QFS1"/>
<dbReference type="PANTHER" id="PTHR10257:SF3">
    <property type="entry name" value="SERINE_THREONINE-PROTEIN PHOSPHATASE 2A 56 KDA REGULATORY SUBUNIT GAMMA ISOFORM"/>
    <property type="match status" value="1"/>
</dbReference>
<dbReference type="AlphaFoldDB" id="R7QFS1"/>
<dbReference type="Proteomes" id="UP000012073">
    <property type="component" value="Unassembled WGS sequence"/>
</dbReference>
<name>R7QFS1_CHOCR</name>
<organism evidence="1 2">
    <name type="scientific">Chondrus crispus</name>
    <name type="common">Carrageen Irish moss</name>
    <name type="synonym">Polymorpha crispa</name>
    <dbReference type="NCBI Taxonomy" id="2769"/>
    <lineage>
        <taxon>Eukaryota</taxon>
        <taxon>Rhodophyta</taxon>
        <taxon>Florideophyceae</taxon>
        <taxon>Rhodymeniophycidae</taxon>
        <taxon>Gigartinales</taxon>
        <taxon>Gigartinaceae</taxon>
        <taxon>Chondrus</taxon>
    </lineage>
</organism>
<dbReference type="Gene3D" id="1.25.10.10">
    <property type="entry name" value="Leucine-rich Repeat Variant"/>
    <property type="match status" value="1"/>
</dbReference>
<dbReference type="PhylomeDB" id="R7QFS1"/>
<accession>R7QFS1</accession>
<dbReference type="PANTHER" id="PTHR10257">
    <property type="entry name" value="SERINE/THREONINE PROTEIN PHOSPHATASE 2A PP2A REGULATORY SUBUNIT B"/>
    <property type="match status" value="1"/>
</dbReference>
<proteinExistence type="predicted"/>
<dbReference type="EMBL" id="HG001769">
    <property type="protein sequence ID" value="CDF36270.1"/>
    <property type="molecule type" value="Genomic_DNA"/>
</dbReference>
<dbReference type="KEGG" id="ccp:CHC_T00004635001"/>
<dbReference type="GeneID" id="17323806"/>
<dbReference type="Pfam" id="PF01603">
    <property type="entry name" value="B56"/>
    <property type="match status" value="1"/>
</dbReference>
<evidence type="ECO:0008006" key="3">
    <source>
        <dbReference type="Google" id="ProtNLM"/>
    </source>
</evidence>
<evidence type="ECO:0000313" key="1">
    <source>
        <dbReference type="EMBL" id="CDF36270.1"/>
    </source>
</evidence>
<dbReference type="InterPro" id="IPR016024">
    <property type="entry name" value="ARM-type_fold"/>
</dbReference>
<dbReference type="GO" id="GO:0019888">
    <property type="term" value="F:protein phosphatase regulator activity"/>
    <property type="evidence" value="ECO:0007669"/>
    <property type="project" value="InterPro"/>
</dbReference>